<keyword evidence="5" id="KW-1185">Reference proteome</keyword>
<protein>
    <recommendedName>
        <fullName evidence="3">Choline/carnitine acyltransferase domain-containing protein</fullName>
    </recommendedName>
</protein>
<dbReference type="AlphaFoldDB" id="A0AA36FSD6"/>
<reference evidence="4" key="1">
    <citation type="submission" date="2023-06" db="EMBL/GenBank/DDBJ databases">
        <authorList>
            <person name="Delattre M."/>
        </authorList>
    </citation>
    <scope>NUCLEOTIDE SEQUENCE</scope>
    <source>
        <strain evidence="4">AF72</strain>
    </source>
</reference>
<dbReference type="InterPro" id="IPR000542">
    <property type="entry name" value="Carn_acyl_trans"/>
</dbReference>
<comment type="caution">
    <text evidence="4">The sequence shown here is derived from an EMBL/GenBank/DDBJ whole genome shotgun (WGS) entry which is preliminary data.</text>
</comment>
<feature type="domain" description="Choline/carnitine acyltransferase" evidence="3">
    <location>
        <begin position="90"/>
        <end position="174"/>
    </location>
</feature>
<dbReference type="InterPro" id="IPR039551">
    <property type="entry name" value="Cho/carn_acyl_trans"/>
</dbReference>
<organism evidence="4 5">
    <name type="scientific">Mesorhabditis spiculigera</name>
    <dbReference type="NCBI Taxonomy" id="96644"/>
    <lineage>
        <taxon>Eukaryota</taxon>
        <taxon>Metazoa</taxon>
        <taxon>Ecdysozoa</taxon>
        <taxon>Nematoda</taxon>
        <taxon>Chromadorea</taxon>
        <taxon>Rhabditida</taxon>
        <taxon>Rhabditina</taxon>
        <taxon>Rhabditomorpha</taxon>
        <taxon>Rhabditoidea</taxon>
        <taxon>Rhabditidae</taxon>
        <taxon>Mesorhabditinae</taxon>
        <taxon>Mesorhabditis</taxon>
    </lineage>
</organism>
<proteinExistence type="inferred from homology"/>
<feature type="non-terminal residue" evidence="4">
    <location>
        <position position="1"/>
    </location>
</feature>
<dbReference type="SUPFAM" id="SSF52777">
    <property type="entry name" value="CoA-dependent acyltransferases"/>
    <property type="match status" value="2"/>
</dbReference>
<evidence type="ECO:0000313" key="4">
    <source>
        <dbReference type="EMBL" id="CAJ0565284.1"/>
    </source>
</evidence>
<evidence type="ECO:0000256" key="2">
    <source>
        <dbReference type="PIRSR" id="PIRSR600542-1"/>
    </source>
</evidence>
<dbReference type="Pfam" id="PF00755">
    <property type="entry name" value="Carn_acyltransf"/>
    <property type="match status" value="1"/>
</dbReference>
<name>A0AA36FSD6_9BILA</name>
<dbReference type="InterPro" id="IPR023213">
    <property type="entry name" value="CAT-like_dom_sf"/>
</dbReference>
<evidence type="ECO:0000259" key="3">
    <source>
        <dbReference type="Pfam" id="PF00755"/>
    </source>
</evidence>
<dbReference type="PANTHER" id="PTHR22589:SF67">
    <property type="entry name" value="PEROXISOMAL CARNITINE O-OCTANOYLTRANSFERASE"/>
    <property type="match status" value="1"/>
</dbReference>
<accession>A0AA36FSD6</accession>
<gene>
    <name evidence="4" type="ORF">MSPICULIGERA_LOCUS3931</name>
</gene>
<evidence type="ECO:0000256" key="1">
    <source>
        <dbReference type="ARBA" id="ARBA00005232"/>
    </source>
</evidence>
<comment type="similarity">
    <text evidence="1">Belongs to the carnitine/choline acetyltransferase family.</text>
</comment>
<dbReference type="Gene3D" id="3.30.559.10">
    <property type="entry name" value="Chloramphenicol acetyltransferase-like domain"/>
    <property type="match status" value="1"/>
</dbReference>
<dbReference type="Proteomes" id="UP001177023">
    <property type="component" value="Unassembled WGS sequence"/>
</dbReference>
<evidence type="ECO:0000313" key="5">
    <source>
        <dbReference type="Proteomes" id="UP001177023"/>
    </source>
</evidence>
<dbReference type="GO" id="GO:0005777">
    <property type="term" value="C:peroxisome"/>
    <property type="evidence" value="ECO:0007669"/>
    <property type="project" value="TreeGrafter"/>
</dbReference>
<dbReference type="PANTHER" id="PTHR22589">
    <property type="entry name" value="CARNITINE O-ACYLTRANSFERASE"/>
    <property type="match status" value="1"/>
</dbReference>
<sequence length="318" mass="35938">MMGQPDGQWADKNMNITIMKDGQITTQADHSNVDAIVVLDAGNISGRKIRHHVWTPNDNVDFEKPTLIDFALDKTVEKAIEEAENNFYKHLAMQIAFRKVHGNYAPIYETASTRKFYLGRTETIKSRTPGAVAFTNALLESKPLAYDAHNKLMAEAMEGMGCDRHLYGLRKTLESMNKGSCSSKRAEPRDSSMISISEVIESSGELRTLANASNLSLTVDTALKPNATHKPGFKLFYKLDGMRRAAVQCNMLKVRPVGGPMSKLIVIDPRLFFDIPYRAFSLTHRWQDEGGFEWEKNEGDTDDYKMWITVRPYYSLKT</sequence>
<dbReference type="GO" id="GO:0008458">
    <property type="term" value="F:carnitine O-octanoyltransferase activity"/>
    <property type="evidence" value="ECO:0007669"/>
    <property type="project" value="TreeGrafter"/>
</dbReference>
<dbReference type="EMBL" id="CATQJA010001020">
    <property type="protein sequence ID" value="CAJ0565284.1"/>
    <property type="molecule type" value="Genomic_DNA"/>
</dbReference>
<feature type="active site" description="Proton acceptor" evidence="2">
    <location>
        <position position="30"/>
    </location>
</feature>